<evidence type="ECO:0000313" key="10">
    <source>
        <dbReference type="EMBL" id="AGZ46797.1"/>
    </source>
</evidence>
<keyword evidence="6 9" id="KW-0472">Membrane</keyword>
<sequence>MPAMRTAARPVTTRSVVVVLSCIGVLAAITTIAQRYGFSSLAIDRAAVQSWLAGDGLYAYRSTRTQLGTALPPPALFFVSPAVLLPLGLAGWLTALAGVAALGLSLVALVGPVARRYGRRRWPVVLAASALALTAEPVRAALGIGALDLLVFGLITADIVALRRGAWARSRAAWWPGRSASAPPGRTAGDLTRRAWATGAWAGLGTGIATALAVTPAFFIAYLVVTRQWRAAGLAVGTALSAALAALVITPRETTAWFSEVLWRIDRSGPVDAIGNQSLAGVLARIYDSATTPVLLWLSFSLLLIAVGFIRARAAHADGDEIAAFTLIGLTAAIVGPVTDTHELIWVLPATLILIDSAARLRVTAGRPMPGRNRWPGLGSAIFAGLTYLLFVLAPMWSLHDAFSGNAYALALILLVNALPWRPGVAPAFPINRWLGRPVLREARVGRAPGTGRGSGADRAAGTLPGGDRGADRHRPAAGDPPGRSHVPGGPLPAASIPPPRDPGR</sequence>
<feature type="transmembrane region" description="Helical" evidence="9">
    <location>
        <begin position="403"/>
        <end position="421"/>
    </location>
</feature>
<evidence type="ECO:0000256" key="7">
    <source>
        <dbReference type="ARBA" id="ARBA00024033"/>
    </source>
</evidence>
<accession>U5WCU7</accession>
<dbReference type="AlphaFoldDB" id="U5WCU7"/>
<comment type="similarity">
    <text evidence="7">Belongs to the glycosyltransferase 87 family.</text>
</comment>
<proteinExistence type="inferred from homology"/>
<evidence type="ECO:0000256" key="1">
    <source>
        <dbReference type="ARBA" id="ARBA00004651"/>
    </source>
</evidence>
<keyword evidence="3" id="KW-0808">Transferase</keyword>
<dbReference type="OrthoDB" id="9774600at2"/>
<evidence type="ECO:0000256" key="3">
    <source>
        <dbReference type="ARBA" id="ARBA00022679"/>
    </source>
</evidence>
<dbReference type="GO" id="GO:0005886">
    <property type="term" value="C:plasma membrane"/>
    <property type="evidence" value="ECO:0007669"/>
    <property type="project" value="UniProtKB-SubCell"/>
</dbReference>
<feature type="transmembrane region" description="Helical" evidence="9">
    <location>
        <begin position="231"/>
        <end position="249"/>
    </location>
</feature>
<keyword evidence="4 9" id="KW-0812">Transmembrane</keyword>
<keyword evidence="5 9" id="KW-1133">Transmembrane helix</keyword>
<feature type="transmembrane region" description="Helical" evidence="9">
    <location>
        <begin position="294"/>
        <end position="310"/>
    </location>
</feature>
<dbReference type="EMBL" id="CP006272">
    <property type="protein sequence ID" value="AGZ46797.1"/>
    <property type="molecule type" value="Genomic_DNA"/>
</dbReference>
<dbReference type="Proteomes" id="UP000017746">
    <property type="component" value="Chromosome"/>
</dbReference>
<comment type="subcellular location">
    <subcellularLocation>
        <location evidence="1">Cell membrane</location>
        <topology evidence="1">Multi-pass membrane protein</topology>
    </subcellularLocation>
</comment>
<evidence type="ECO:0008006" key="12">
    <source>
        <dbReference type="Google" id="ProtNLM"/>
    </source>
</evidence>
<dbReference type="InterPro" id="IPR018584">
    <property type="entry name" value="GT87"/>
</dbReference>
<dbReference type="HOGENOM" id="CLU_034641_2_0_11"/>
<dbReference type="PATRIC" id="fig|1246995.3.peg.8645"/>
<gene>
    <name evidence="10" type="ORF">AFR_42715</name>
</gene>
<evidence type="ECO:0000256" key="6">
    <source>
        <dbReference type="ARBA" id="ARBA00023136"/>
    </source>
</evidence>
<feature type="compositionally biased region" description="Pro residues" evidence="8">
    <location>
        <begin position="496"/>
        <end position="505"/>
    </location>
</feature>
<keyword evidence="2" id="KW-1003">Cell membrane</keyword>
<dbReference type="Pfam" id="PF09594">
    <property type="entry name" value="GT87"/>
    <property type="match status" value="1"/>
</dbReference>
<dbReference type="STRING" id="1246995.AFR_42715"/>
<evidence type="ECO:0000313" key="11">
    <source>
        <dbReference type="Proteomes" id="UP000017746"/>
    </source>
</evidence>
<feature type="transmembrane region" description="Helical" evidence="9">
    <location>
        <begin position="344"/>
        <end position="363"/>
    </location>
</feature>
<dbReference type="RefSeq" id="WP_023563128.1">
    <property type="nucleotide sequence ID" value="NC_022657.1"/>
</dbReference>
<evidence type="ECO:0000256" key="9">
    <source>
        <dbReference type="SAM" id="Phobius"/>
    </source>
</evidence>
<protein>
    <recommendedName>
        <fullName evidence="12">DUF2029 domain-containing protein</fullName>
    </recommendedName>
</protein>
<evidence type="ECO:0000256" key="4">
    <source>
        <dbReference type="ARBA" id="ARBA00022692"/>
    </source>
</evidence>
<feature type="transmembrane region" description="Helical" evidence="9">
    <location>
        <begin position="322"/>
        <end position="338"/>
    </location>
</feature>
<dbReference type="eggNOG" id="COG3170">
    <property type="taxonomic scope" value="Bacteria"/>
</dbReference>
<organism evidence="10 11">
    <name type="scientific">Actinoplanes friuliensis DSM 7358</name>
    <dbReference type="NCBI Taxonomy" id="1246995"/>
    <lineage>
        <taxon>Bacteria</taxon>
        <taxon>Bacillati</taxon>
        <taxon>Actinomycetota</taxon>
        <taxon>Actinomycetes</taxon>
        <taxon>Micromonosporales</taxon>
        <taxon>Micromonosporaceae</taxon>
        <taxon>Actinoplanes</taxon>
    </lineage>
</organism>
<evidence type="ECO:0000256" key="2">
    <source>
        <dbReference type="ARBA" id="ARBA00022475"/>
    </source>
</evidence>
<evidence type="ECO:0000256" key="8">
    <source>
        <dbReference type="SAM" id="MobiDB-lite"/>
    </source>
</evidence>
<reference evidence="10 11" key="1">
    <citation type="journal article" date="2014" name="J. Biotechnol.">
        <title>Complete genome sequence of the actinobacterium Actinoplanes friuliensis HAG 010964, producer of the lipopeptide antibiotic friulimycin.</title>
        <authorList>
            <person name="Ruckert C."/>
            <person name="Szczepanowski R."/>
            <person name="Albersmeier A."/>
            <person name="Goesmann A."/>
            <person name="Fischer N."/>
            <person name="Steinkamper A."/>
            <person name="Puhler A."/>
            <person name="Biener R."/>
            <person name="Schwartz D."/>
            <person name="Kalinowski J."/>
        </authorList>
    </citation>
    <scope>NUCLEOTIDE SEQUENCE [LARGE SCALE GENOMIC DNA]</scope>
    <source>
        <strain evidence="10 11">DSM 7358</strain>
    </source>
</reference>
<evidence type="ECO:0000256" key="5">
    <source>
        <dbReference type="ARBA" id="ARBA00022989"/>
    </source>
</evidence>
<keyword evidence="11" id="KW-1185">Reference proteome</keyword>
<feature type="transmembrane region" description="Helical" evidence="9">
    <location>
        <begin position="375"/>
        <end position="397"/>
    </location>
</feature>
<name>U5WCU7_9ACTN</name>
<dbReference type="KEGG" id="afs:AFR_42715"/>
<feature type="transmembrane region" description="Helical" evidence="9">
    <location>
        <begin position="200"/>
        <end position="224"/>
    </location>
</feature>
<feature type="transmembrane region" description="Helical" evidence="9">
    <location>
        <begin position="89"/>
        <end position="110"/>
    </location>
</feature>
<feature type="region of interest" description="Disordered" evidence="8">
    <location>
        <begin position="446"/>
        <end position="505"/>
    </location>
</feature>
<dbReference type="GO" id="GO:0016758">
    <property type="term" value="F:hexosyltransferase activity"/>
    <property type="evidence" value="ECO:0007669"/>
    <property type="project" value="InterPro"/>
</dbReference>